<dbReference type="Gene3D" id="3.40.50.10420">
    <property type="entry name" value="NagB/RpiA/CoA transferase-like"/>
    <property type="match status" value="1"/>
</dbReference>
<dbReference type="GO" id="GO:0030272">
    <property type="term" value="F:5-formyltetrahydrofolate cyclo-ligase activity"/>
    <property type="evidence" value="ECO:0007669"/>
    <property type="project" value="UniProtKB-EC"/>
</dbReference>
<organism evidence="5 6">
    <name type="scientific">Microbulbifer echini</name>
    <dbReference type="NCBI Taxonomy" id="1529067"/>
    <lineage>
        <taxon>Bacteria</taxon>
        <taxon>Pseudomonadati</taxon>
        <taxon>Pseudomonadota</taxon>
        <taxon>Gammaproteobacteria</taxon>
        <taxon>Cellvibrionales</taxon>
        <taxon>Microbulbiferaceae</taxon>
        <taxon>Microbulbifer</taxon>
    </lineage>
</organism>
<evidence type="ECO:0000256" key="4">
    <source>
        <dbReference type="RuleBase" id="RU361279"/>
    </source>
</evidence>
<dbReference type="PIRSF" id="PIRSF006806">
    <property type="entry name" value="FTHF_cligase"/>
    <property type="match status" value="1"/>
</dbReference>
<dbReference type="Pfam" id="PF01812">
    <property type="entry name" value="5-FTHF_cyc-lig"/>
    <property type="match status" value="1"/>
</dbReference>
<dbReference type="EMBL" id="JBGMEL010000004">
    <property type="protein sequence ID" value="MFA0790040.1"/>
    <property type="molecule type" value="Genomic_DNA"/>
</dbReference>
<gene>
    <name evidence="5" type="ORF">ACCI51_05730</name>
</gene>
<dbReference type="InterPro" id="IPR037171">
    <property type="entry name" value="NagB/RpiA_transferase-like"/>
</dbReference>
<dbReference type="PANTHER" id="PTHR23407:SF1">
    <property type="entry name" value="5-FORMYLTETRAHYDROFOLATE CYCLO-LIGASE"/>
    <property type="match status" value="1"/>
</dbReference>
<dbReference type="InterPro" id="IPR024185">
    <property type="entry name" value="FTHF_cligase-like_sf"/>
</dbReference>
<dbReference type="NCBIfam" id="TIGR02727">
    <property type="entry name" value="MTHFS_bact"/>
    <property type="match status" value="1"/>
</dbReference>
<comment type="cofactor">
    <cofactor evidence="4">
        <name>Mg(2+)</name>
        <dbReference type="ChEBI" id="CHEBI:18420"/>
    </cofactor>
</comment>
<comment type="similarity">
    <text evidence="1 4">Belongs to the 5-formyltetrahydrofolate cyclo-ligase family.</text>
</comment>
<dbReference type="EC" id="6.3.3.2" evidence="4"/>
<accession>A0ABV4NL48</accession>
<dbReference type="SUPFAM" id="SSF100950">
    <property type="entry name" value="NagB/RpiA/CoA transferase-like"/>
    <property type="match status" value="1"/>
</dbReference>
<comment type="catalytic activity">
    <reaction evidence="4">
        <text>(6S)-5-formyl-5,6,7,8-tetrahydrofolate + ATP = (6R)-5,10-methenyltetrahydrofolate + ADP + phosphate</text>
        <dbReference type="Rhea" id="RHEA:10488"/>
        <dbReference type="ChEBI" id="CHEBI:30616"/>
        <dbReference type="ChEBI" id="CHEBI:43474"/>
        <dbReference type="ChEBI" id="CHEBI:57455"/>
        <dbReference type="ChEBI" id="CHEBI:57457"/>
        <dbReference type="ChEBI" id="CHEBI:456216"/>
        <dbReference type="EC" id="6.3.3.2"/>
    </reaction>
</comment>
<keyword evidence="4" id="KW-0460">Magnesium</keyword>
<keyword evidence="2 4" id="KW-0547">Nucleotide-binding</keyword>
<evidence type="ECO:0000313" key="6">
    <source>
        <dbReference type="Proteomes" id="UP001569414"/>
    </source>
</evidence>
<dbReference type="RefSeq" id="WP_371842915.1">
    <property type="nucleotide sequence ID" value="NZ_JBGMEL010000004.1"/>
</dbReference>
<keyword evidence="4" id="KW-0479">Metal-binding</keyword>
<proteinExistence type="inferred from homology"/>
<dbReference type="PANTHER" id="PTHR23407">
    <property type="entry name" value="ATPASE INHIBITOR/5-FORMYLTETRAHYDROFOLATE CYCLO-LIGASE"/>
    <property type="match status" value="1"/>
</dbReference>
<keyword evidence="5" id="KW-0436">Ligase</keyword>
<dbReference type="InterPro" id="IPR002698">
    <property type="entry name" value="FTHF_cligase"/>
</dbReference>
<evidence type="ECO:0000313" key="5">
    <source>
        <dbReference type="EMBL" id="MFA0790040.1"/>
    </source>
</evidence>
<evidence type="ECO:0000256" key="1">
    <source>
        <dbReference type="ARBA" id="ARBA00010638"/>
    </source>
</evidence>
<protein>
    <recommendedName>
        <fullName evidence="4">5-formyltetrahydrofolate cyclo-ligase</fullName>
        <ecNumber evidence="4">6.3.3.2</ecNumber>
    </recommendedName>
</protein>
<evidence type="ECO:0000256" key="2">
    <source>
        <dbReference type="ARBA" id="ARBA00022741"/>
    </source>
</evidence>
<sequence>MNEDKTQLRRRLRAERRALSAYQQRLHGRAAITLLGRIPQMKRAGHIGIYWPMDGELDVRSLLRRFPEKQFYLPVLPEEPHPHLGFKYWNGAPLPFRNRFHIPEPVRSPSRAAGLLDLVLVPLVAFDPTGARLGMGAGFYDRTFEHKQLLPGSGPQLIGVAHQLQCVQHLPTDNWDIPLDTVVTEQRIYRCR</sequence>
<keyword evidence="6" id="KW-1185">Reference proteome</keyword>
<dbReference type="Proteomes" id="UP001569414">
    <property type="component" value="Unassembled WGS sequence"/>
</dbReference>
<evidence type="ECO:0000256" key="3">
    <source>
        <dbReference type="ARBA" id="ARBA00022840"/>
    </source>
</evidence>
<keyword evidence="3 4" id="KW-0067">ATP-binding</keyword>
<name>A0ABV4NL48_9GAMM</name>
<reference evidence="5 6" key="1">
    <citation type="submission" date="2024-08" db="EMBL/GenBank/DDBJ databases">
        <authorList>
            <person name="Ishaq N."/>
        </authorList>
    </citation>
    <scope>NUCLEOTIDE SEQUENCE [LARGE SCALE GENOMIC DNA]</scope>
    <source>
        <strain evidence="5 6">JCM 30400</strain>
    </source>
</reference>
<comment type="caution">
    <text evidence="5">The sequence shown here is derived from an EMBL/GenBank/DDBJ whole genome shotgun (WGS) entry which is preliminary data.</text>
</comment>